<keyword evidence="1" id="KW-0472">Membrane</keyword>
<keyword evidence="1" id="KW-0812">Transmembrane</keyword>
<dbReference type="Pfam" id="PF13618">
    <property type="entry name" value="Gluconate_2-dh3"/>
    <property type="match status" value="1"/>
</dbReference>
<name>A0ABW0R6Q4_9BACL</name>
<evidence type="ECO:0000313" key="3">
    <source>
        <dbReference type="Proteomes" id="UP001595978"/>
    </source>
</evidence>
<keyword evidence="1" id="KW-1133">Transmembrane helix</keyword>
<evidence type="ECO:0000256" key="1">
    <source>
        <dbReference type="SAM" id="Phobius"/>
    </source>
</evidence>
<evidence type="ECO:0000313" key="2">
    <source>
        <dbReference type="EMBL" id="MFC5540196.1"/>
    </source>
</evidence>
<organism evidence="2 3">
    <name type="scientific">Ureibacillus suwonensis</name>
    <dbReference type="NCBI Taxonomy" id="313007"/>
    <lineage>
        <taxon>Bacteria</taxon>
        <taxon>Bacillati</taxon>
        <taxon>Bacillota</taxon>
        <taxon>Bacilli</taxon>
        <taxon>Bacillales</taxon>
        <taxon>Caryophanaceae</taxon>
        <taxon>Ureibacillus</taxon>
    </lineage>
</organism>
<reference evidence="3" key="1">
    <citation type="journal article" date="2019" name="Int. J. Syst. Evol. Microbiol.">
        <title>The Global Catalogue of Microorganisms (GCM) 10K type strain sequencing project: providing services to taxonomists for standard genome sequencing and annotation.</title>
        <authorList>
            <consortium name="The Broad Institute Genomics Platform"/>
            <consortium name="The Broad Institute Genome Sequencing Center for Infectious Disease"/>
            <person name="Wu L."/>
            <person name="Ma J."/>
        </authorList>
    </citation>
    <scope>NUCLEOTIDE SEQUENCE [LARGE SCALE GENOMIC DNA]</scope>
    <source>
        <strain evidence="3">CCUG 56331</strain>
    </source>
</reference>
<proteinExistence type="predicted"/>
<dbReference type="EMBL" id="JBHSNQ010000004">
    <property type="protein sequence ID" value="MFC5540196.1"/>
    <property type="molecule type" value="Genomic_DNA"/>
</dbReference>
<dbReference type="Proteomes" id="UP001595978">
    <property type="component" value="Unassembled WGS sequence"/>
</dbReference>
<sequence>MVSRREFLKGAGLAIGGMALGGGIVGTIAANMSSSKETPKGDHHVETTEYNKALMFFTPTEHAVIDAAAERIFPKDENGPGAKELLVSYFIDHQLAGAWGTGSKEYRQGPFYPGEPTQGYQGHLNKQQIFRLGIEALQNEAKKRFNQSFTSLEGSQQDEILQAFEKGEVEIKGVSSSYFFSLLRSATLEGVYADPLYGGNRNMEGWRMKKFPGHQMSFADIIDKDEFVVIEPQSLHSQHHS</sequence>
<protein>
    <submittedName>
        <fullName evidence="2">Gluconate 2-dehydrogenase subunit 3 family protein</fullName>
    </submittedName>
</protein>
<dbReference type="InterPro" id="IPR006311">
    <property type="entry name" value="TAT_signal"/>
</dbReference>
<dbReference type="RefSeq" id="WP_342469304.1">
    <property type="nucleotide sequence ID" value="NZ_JBHSNQ010000004.1"/>
</dbReference>
<dbReference type="InterPro" id="IPR019546">
    <property type="entry name" value="TAT_signal_bac_arc"/>
</dbReference>
<keyword evidence="3" id="KW-1185">Reference proteome</keyword>
<dbReference type="NCBIfam" id="TIGR01409">
    <property type="entry name" value="TAT_signal_seq"/>
    <property type="match status" value="1"/>
</dbReference>
<accession>A0ABW0R6Q4</accession>
<dbReference type="InterPro" id="IPR027056">
    <property type="entry name" value="Gluconate_2DH_su3"/>
</dbReference>
<dbReference type="PROSITE" id="PS51318">
    <property type="entry name" value="TAT"/>
    <property type="match status" value="1"/>
</dbReference>
<comment type="caution">
    <text evidence="2">The sequence shown here is derived from an EMBL/GenBank/DDBJ whole genome shotgun (WGS) entry which is preliminary data.</text>
</comment>
<feature type="transmembrane region" description="Helical" evidence="1">
    <location>
        <begin position="12"/>
        <end position="30"/>
    </location>
</feature>
<gene>
    <name evidence="2" type="ORF">ACFPOH_00050</name>
</gene>